<sequence>MTGSPLARSWWPTVFLVSTLVAGALWALISQVARGSFFPASPYLVAPIMILFGVCVGTYARVMWVRGNSIVFFVAAVAVTLLSIPIYANASAAVGYLLFSLAVMAALDLRAIKDNAVAVDPWNPAEAGSTDRFLSWASKKVERDGGTVFLPRFHEFVAVIAGITGIVLATESQAAFVLLLGILGISVTAIATQSGPPRWVVVILALFLSEVASAIVIYLGHRNDWPSYLSAGGSLSSARHTLWGDALSLWATSPVIGSGPGSFTEYSELASTTPHLRAAHSLILQTGAELGVIGVLLLVLLILAGLIYVSQACRPIALVAMAGWTALAIHSTIDHLEDFPVVAITAGLVIGWAGAARYTLDRR</sequence>
<accession>A0ABS2THS0</accession>
<feature type="transmembrane region" description="Helical" evidence="5">
    <location>
        <begin position="41"/>
        <end position="62"/>
    </location>
</feature>
<comment type="caution">
    <text evidence="7">The sequence shown here is derived from an EMBL/GenBank/DDBJ whole genome shotgun (WGS) entry which is preliminary data.</text>
</comment>
<name>A0ABS2THS0_9ACTO</name>
<feature type="transmembrane region" description="Helical" evidence="5">
    <location>
        <begin position="339"/>
        <end position="360"/>
    </location>
</feature>
<dbReference type="InterPro" id="IPR051533">
    <property type="entry name" value="WaaL-like"/>
</dbReference>
<proteinExistence type="predicted"/>
<evidence type="ECO:0000259" key="6">
    <source>
        <dbReference type="Pfam" id="PF04932"/>
    </source>
</evidence>
<dbReference type="PANTHER" id="PTHR37422:SF13">
    <property type="entry name" value="LIPOPOLYSACCHARIDE BIOSYNTHESIS PROTEIN PA4999-RELATED"/>
    <property type="match status" value="1"/>
</dbReference>
<evidence type="ECO:0000256" key="5">
    <source>
        <dbReference type="SAM" id="Phobius"/>
    </source>
</evidence>
<dbReference type="GO" id="GO:0016874">
    <property type="term" value="F:ligase activity"/>
    <property type="evidence" value="ECO:0007669"/>
    <property type="project" value="UniProtKB-KW"/>
</dbReference>
<dbReference type="PANTHER" id="PTHR37422">
    <property type="entry name" value="TEICHURONIC ACID BIOSYNTHESIS PROTEIN TUAE"/>
    <property type="match status" value="1"/>
</dbReference>
<feature type="domain" description="O-antigen ligase-related" evidence="6">
    <location>
        <begin position="161"/>
        <end position="299"/>
    </location>
</feature>
<keyword evidence="4 5" id="KW-0472">Membrane</keyword>
<protein>
    <submittedName>
        <fullName evidence="7">O-antigen ligase family protein</fullName>
    </submittedName>
</protein>
<comment type="subcellular location">
    <subcellularLocation>
        <location evidence="1">Membrane</location>
        <topology evidence="1">Multi-pass membrane protein</topology>
    </subcellularLocation>
</comment>
<keyword evidence="2 5" id="KW-0812">Transmembrane</keyword>
<evidence type="ECO:0000256" key="3">
    <source>
        <dbReference type="ARBA" id="ARBA00022989"/>
    </source>
</evidence>
<evidence type="ECO:0000256" key="4">
    <source>
        <dbReference type="ARBA" id="ARBA00023136"/>
    </source>
</evidence>
<dbReference type="EMBL" id="JAFFJS010000007">
    <property type="protein sequence ID" value="MBM9434213.1"/>
    <property type="molecule type" value="Genomic_DNA"/>
</dbReference>
<evidence type="ECO:0000313" key="7">
    <source>
        <dbReference type="EMBL" id="MBM9434213.1"/>
    </source>
</evidence>
<feature type="transmembrane region" description="Helical" evidence="5">
    <location>
        <begin position="69"/>
        <end position="88"/>
    </location>
</feature>
<feature type="transmembrane region" description="Helical" evidence="5">
    <location>
        <begin position="149"/>
        <end position="168"/>
    </location>
</feature>
<keyword evidence="3 5" id="KW-1133">Transmembrane helix</keyword>
<dbReference type="Proteomes" id="UP000705983">
    <property type="component" value="Unassembled WGS sequence"/>
</dbReference>
<keyword evidence="8" id="KW-1185">Reference proteome</keyword>
<feature type="transmembrane region" description="Helical" evidence="5">
    <location>
        <begin position="290"/>
        <end position="309"/>
    </location>
</feature>
<feature type="transmembrane region" description="Helical" evidence="5">
    <location>
        <begin position="174"/>
        <end position="192"/>
    </location>
</feature>
<reference evidence="8" key="1">
    <citation type="submission" date="2021-02" db="EMBL/GenBank/DDBJ databases">
        <title>Leucobacter sp. CX169.</title>
        <authorList>
            <person name="Cheng Y."/>
        </authorList>
    </citation>
    <scope>NUCLEOTIDE SEQUENCE [LARGE SCALE GENOMIC DNA]</scope>
    <source>
        <strain evidence="8">JY899</strain>
    </source>
</reference>
<feature type="transmembrane region" description="Helical" evidence="5">
    <location>
        <begin position="316"/>
        <end position="333"/>
    </location>
</feature>
<organism evidence="7 8">
    <name type="scientific">Flaviflexus equikiangi</name>
    <dbReference type="NCBI Taxonomy" id="2758573"/>
    <lineage>
        <taxon>Bacteria</taxon>
        <taxon>Bacillati</taxon>
        <taxon>Actinomycetota</taxon>
        <taxon>Actinomycetes</taxon>
        <taxon>Actinomycetales</taxon>
        <taxon>Actinomycetaceae</taxon>
        <taxon>Flaviflexus</taxon>
    </lineage>
</organism>
<keyword evidence="7" id="KW-0436">Ligase</keyword>
<evidence type="ECO:0000256" key="2">
    <source>
        <dbReference type="ARBA" id="ARBA00022692"/>
    </source>
</evidence>
<dbReference type="RefSeq" id="WP_187997188.1">
    <property type="nucleotide sequence ID" value="NZ_JACEXG010000007.1"/>
</dbReference>
<feature type="transmembrane region" description="Helical" evidence="5">
    <location>
        <begin position="9"/>
        <end position="29"/>
    </location>
</feature>
<dbReference type="Pfam" id="PF04932">
    <property type="entry name" value="Wzy_C"/>
    <property type="match status" value="1"/>
</dbReference>
<feature type="transmembrane region" description="Helical" evidence="5">
    <location>
        <begin position="199"/>
        <end position="220"/>
    </location>
</feature>
<gene>
    <name evidence="7" type="ORF">JVW63_10960</name>
</gene>
<evidence type="ECO:0000256" key="1">
    <source>
        <dbReference type="ARBA" id="ARBA00004141"/>
    </source>
</evidence>
<evidence type="ECO:0000313" key="8">
    <source>
        <dbReference type="Proteomes" id="UP000705983"/>
    </source>
</evidence>
<dbReference type="InterPro" id="IPR007016">
    <property type="entry name" value="O-antigen_ligase-rel_domated"/>
</dbReference>